<sequence length="651" mass="69961">MFLMLTTLFIILIGQATSPTNQHYNSDTLKVIVELINKEPNGPAVALRLLAHKIQSPQEREALCALTILEGLTKQCDRPFISELGKFKFINEIIKVLSPKHLGDQTTETVKAKCRKLLFEWQRDHGAVEPKFTAAYTMLCSQGLIPPDPTTSSNGEQRTNSTAGMGDASRRTDIFDRNRHSERLTKLLRSRNPNDIAEANRIIKSIVEEALEGPSESHSFLFLNSHGRCGLCVGAAEIARICEQATSALEFYAEKVTKSAAHETPSVTNISGPDGSDSPGLDLGNLAPESRTITPDNQTAGVDDLLSRDLFELGLSDVGPAVGAVPQPPIDLNPTEKPAPHTRYDELEDIFSKLIDKTPVSASTNQISPIKATSVPGVTKTPSNLVSQPCYHPSVFLSSSSTDPVSDSPTKTQLFDELDALGRQMLGFDTSTTSGKPSLAAGYASFRANKHPSANGSPNHIAPQQAGQSQINGTADIPGATAACVTLSEPSTAHLSATSTIPTCAVDLSGLDVQLSAIEPHPGIRDPVRLYPKDSTELSSHNVLLDLHYAANRPATDVSVFVAVVLNRSSLPVSELIMRFAVNKPLQLRNLTASGQSLSAYSPFLPAGAINQVILIYDPLHRPTFQLKFQLSFNLGDEAILESGSLTIPSA</sequence>
<dbReference type="GO" id="GO:0035091">
    <property type="term" value="F:phosphatidylinositol binding"/>
    <property type="evidence" value="ECO:0007669"/>
    <property type="project" value="InterPro"/>
</dbReference>
<feature type="chain" id="PRO_5020020898" evidence="8">
    <location>
        <begin position="17"/>
        <end position="651"/>
    </location>
</feature>
<dbReference type="Proteomes" id="UP000230066">
    <property type="component" value="Unassembled WGS sequence"/>
</dbReference>
<reference evidence="11" key="1">
    <citation type="submission" date="2019-03" db="EMBL/GenBank/DDBJ databases">
        <title>Improved annotation for the trematode Fasciola hepatica.</title>
        <authorList>
            <person name="Choi Y.-J."/>
            <person name="Martin J."/>
            <person name="Mitreva M."/>
        </authorList>
    </citation>
    <scope>NUCLEOTIDE SEQUENCE [LARGE SCALE GENOMIC DNA]</scope>
</reference>
<dbReference type="SMART" id="SM00288">
    <property type="entry name" value="VHS"/>
    <property type="match status" value="1"/>
</dbReference>
<feature type="domain" description="VHS" evidence="9">
    <location>
        <begin position="16"/>
        <end position="147"/>
    </location>
</feature>
<dbReference type="InterPro" id="IPR008942">
    <property type="entry name" value="ENTH_VHS"/>
</dbReference>
<dbReference type="InterPro" id="IPR002014">
    <property type="entry name" value="VHS_dom"/>
</dbReference>
<keyword evidence="12" id="KW-1185">Reference proteome</keyword>
<evidence type="ECO:0000313" key="12">
    <source>
        <dbReference type="Proteomes" id="UP000230066"/>
    </source>
</evidence>
<dbReference type="Pfam" id="PF00790">
    <property type="entry name" value="VHS"/>
    <property type="match status" value="1"/>
</dbReference>
<comment type="caution">
    <text evidence="11">The sequence shown here is derived from an EMBL/GenBank/DDBJ whole genome shotgun (WGS) entry which is preliminary data.</text>
</comment>
<feature type="region of interest" description="Disordered" evidence="7">
    <location>
        <begin position="146"/>
        <end position="176"/>
    </location>
</feature>
<dbReference type="InterPro" id="IPR027422">
    <property type="entry name" value="GGA1-3"/>
</dbReference>
<dbReference type="PANTHER" id="PTHR45905:SF1">
    <property type="entry name" value="GOLGI-LOCALIZED, GAMMA-ADAPTIN EAR CONTAINING, ARF BINDING PROTEIN"/>
    <property type="match status" value="1"/>
</dbReference>
<dbReference type="SUPFAM" id="SSF49348">
    <property type="entry name" value="Clathrin adaptor appendage domain"/>
    <property type="match status" value="1"/>
</dbReference>
<dbReference type="SUPFAM" id="SSF89009">
    <property type="entry name" value="GAT-like domain"/>
    <property type="match status" value="1"/>
</dbReference>
<dbReference type="InterPro" id="IPR008152">
    <property type="entry name" value="Clathrin_a/b/g-adaptin_app_Ig"/>
</dbReference>
<dbReference type="PROSITE" id="PS50180">
    <property type="entry name" value="GAE"/>
    <property type="match status" value="1"/>
</dbReference>
<evidence type="ECO:0000256" key="8">
    <source>
        <dbReference type="SAM" id="SignalP"/>
    </source>
</evidence>
<evidence type="ECO:0000259" key="9">
    <source>
        <dbReference type="PROSITE" id="PS50179"/>
    </source>
</evidence>
<feature type="signal peptide" evidence="8">
    <location>
        <begin position="1"/>
        <end position="16"/>
    </location>
</feature>
<evidence type="ECO:0000256" key="5">
    <source>
        <dbReference type="ARBA" id="ARBA00023034"/>
    </source>
</evidence>
<evidence type="ECO:0000256" key="7">
    <source>
        <dbReference type="SAM" id="MobiDB-lite"/>
    </source>
</evidence>
<dbReference type="Gene3D" id="1.20.5.170">
    <property type="match status" value="1"/>
</dbReference>
<dbReference type="GO" id="GO:0006893">
    <property type="term" value="P:Golgi to plasma membrane transport"/>
    <property type="evidence" value="ECO:0007669"/>
    <property type="project" value="TreeGrafter"/>
</dbReference>
<dbReference type="Gene3D" id="2.60.40.1230">
    <property type="match status" value="1"/>
</dbReference>
<organism evidence="11 12">
    <name type="scientific">Fasciola hepatica</name>
    <name type="common">Liver fluke</name>
    <dbReference type="NCBI Taxonomy" id="6192"/>
    <lineage>
        <taxon>Eukaryota</taxon>
        <taxon>Metazoa</taxon>
        <taxon>Spiralia</taxon>
        <taxon>Lophotrochozoa</taxon>
        <taxon>Platyhelminthes</taxon>
        <taxon>Trematoda</taxon>
        <taxon>Digenea</taxon>
        <taxon>Plagiorchiida</taxon>
        <taxon>Echinostomata</taxon>
        <taxon>Echinostomatoidea</taxon>
        <taxon>Fasciolidae</taxon>
        <taxon>Fasciola</taxon>
    </lineage>
</organism>
<evidence type="ECO:0000259" key="10">
    <source>
        <dbReference type="PROSITE" id="PS50180"/>
    </source>
</evidence>
<dbReference type="CDD" id="cd03567">
    <property type="entry name" value="VHS_GGA_metazoan"/>
    <property type="match status" value="1"/>
</dbReference>
<gene>
    <name evidence="11" type="ORF">D915_007370</name>
</gene>
<dbReference type="GO" id="GO:0006886">
    <property type="term" value="P:intracellular protein transport"/>
    <property type="evidence" value="ECO:0007669"/>
    <property type="project" value="InterPro"/>
</dbReference>
<keyword evidence="6" id="KW-0472">Membrane</keyword>
<dbReference type="EMBL" id="JXXN02003297">
    <property type="protein sequence ID" value="THD21738.1"/>
    <property type="molecule type" value="Genomic_DNA"/>
</dbReference>
<keyword evidence="4" id="KW-0653">Protein transport</keyword>
<dbReference type="AlphaFoldDB" id="A0A4E0RK94"/>
<dbReference type="GO" id="GO:0010008">
    <property type="term" value="C:endosome membrane"/>
    <property type="evidence" value="ECO:0007669"/>
    <property type="project" value="UniProtKB-SubCell"/>
</dbReference>
<dbReference type="PROSITE" id="PS50179">
    <property type="entry name" value="VHS"/>
    <property type="match status" value="1"/>
</dbReference>
<feature type="compositionally biased region" description="Polar residues" evidence="7">
    <location>
        <begin position="291"/>
        <end position="300"/>
    </location>
</feature>
<accession>A0A4E0RK94</accession>
<dbReference type="Pfam" id="PF18308">
    <property type="entry name" value="GGA_N-GAT"/>
    <property type="match status" value="1"/>
</dbReference>
<comment type="subcellular location">
    <subcellularLocation>
        <location evidence="1">Endosome membrane</location>
        <topology evidence="1">Peripheral membrane protein</topology>
    </subcellularLocation>
    <subcellularLocation>
        <location evidence="2">Golgi apparatus</location>
    </subcellularLocation>
</comment>
<evidence type="ECO:0000313" key="11">
    <source>
        <dbReference type="EMBL" id="THD21738.1"/>
    </source>
</evidence>
<dbReference type="SMART" id="SM00809">
    <property type="entry name" value="Alpha_adaptinC2"/>
    <property type="match status" value="1"/>
</dbReference>
<protein>
    <submittedName>
        <fullName evidence="11">ADP-ribosylation factor-binding protein GGA3</fullName>
    </submittedName>
</protein>
<name>A0A4E0RK94_FASHE</name>
<evidence type="ECO:0000256" key="4">
    <source>
        <dbReference type="ARBA" id="ARBA00022927"/>
    </source>
</evidence>
<feature type="compositionally biased region" description="Polar residues" evidence="7">
    <location>
        <begin position="150"/>
        <end position="163"/>
    </location>
</feature>
<feature type="region of interest" description="Disordered" evidence="7">
    <location>
        <begin position="262"/>
        <end position="300"/>
    </location>
</feature>
<keyword evidence="5" id="KW-0333">Golgi apparatus</keyword>
<dbReference type="GO" id="GO:0043130">
    <property type="term" value="F:ubiquitin binding"/>
    <property type="evidence" value="ECO:0007669"/>
    <property type="project" value="InterPro"/>
</dbReference>
<dbReference type="InterPro" id="IPR013041">
    <property type="entry name" value="Clathrin_app_Ig-like_sf"/>
</dbReference>
<dbReference type="PANTHER" id="PTHR45905">
    <property type="entry name" value="GOLGI-LOCALIZED, GAMMA-ADAPTIN EAR CONTAINING, ARF BINDING PROTEIN"/>
    <property type="match status" value="1"/>
</dbReference>
<dbReference type="InterPro" id="IPR041198">
    <property type="entry name" value="GGA_N-GAT"/>
</dbReference>
<proteinExistence type="predicted"/>
<keyword evidence="8" id="KW-0732">Signal</keyword>
<dbReference type="Gene3D" id="1.25.40.90">
    <property type="match status" value="1"/>
</dbReference>
<dbReference type="SUPFAM" id="SSF48464">
    <property type="entry name" value="ENTH/VHS domain"/>
    <property type="match status" value="1"/>
</dbReference>
<feature type="domain" description="GAE" evidence="10">
    <location>
        <begin position="530"/>
        <end position="650"/>
    </location>
</feature>
<dbReference type="GO" id="GO:0034394">
    <property type="term" value="P:protein localization to cell surface"/>
    <property type="evidence" value="ECO:0007669"/>
    <property type="project" value="TreeGrafter"/>
</dbReference>
<dbReference type="GO" id="GO:0031267">
    <property type="term" value="F:small GTPase binding"/>
    <property type="evidence" value="ECO:0007669"/>
    <property type="project" value="InterPro"/>
</dbReference>
<dbReference type="InterPro" id="IPR008153">
    <property type="entry name" value="GAE_dom"/>
</dbReference>
<evidence type="ECO:0000256" key="6">
    <source>
        <dbReference type="ARBA" id="ARBA00023136"/>
    </source>
</evidence>
<feature type="region of interest" description="Disordered" evidence="7">
    <location>
        <begin position="449"/>
        <end position="471"/>
    </location>
</feature>
<keyword evidence="3" id="KW-0813">Transport</keyword>
<evidence type="ECO:0000256" key="1">
    <source>
        <dbReference type="ARBA" id="ARBA00004481"/>
    </source>
</evidence>
<evidence type="ECO:0000256" key="3">
    <source>
        <dbReference type="ARBA" id="ARBA00022448"/>
    </source>
</evidence>
<dbReference type="GO" id="GO:0005802">
    <property type="term" value="C:trans-Golgi network"/>
    <property type="evidence" value="ECO:0007669"/>
    <property type="project" value="InterPro"/>
</dbReference>
<evidence type="ECO:0000256" key="2">
    <source>
        <dbReference type="ARBA" id="ARBA00004555"/>
    </source>
</evidence>